<proteinExistence type="predicted"/>
<comment type="caution">
    <text evidence="2">The sequence shown here is derived from an EMBL/GenBank/DDBJ whole genome shotgun (WGS) entry which is preliminary data.</text>
</comment>
<protein>
    <submittedName>
        <fullName evidence="2">Uncharacterized protein</fullName>
    </submittedName>
</protein>
<evidence type="ECO:0000313" key="2">
    <source>
        <dbReference type="EMBL" id="GCC47874.1"/>
    </source>
</evidence>
<name>A0A401TYZ9_CHIPU</name>
<evidence type="ECO:0000256" key="1">
    <source>
        <dbReference type="SAM" id="MobiDB-lite"/>
    </source>
</evidence>
<dbReference type="Proteomes" id="UP000287033">
    <property type="component" value="Unassembled WGS sequence"/>
</dbReference>
<feature type="region of interest" description="Disordered" evidence="1">
    <location>
        <begin position="29"/>
        <end position="67"/>
    </location>
</feature>
<feature type="non-terminal residue" evidence="2">
    <location>
        <position position="1"/>
    </location>
</feature>
<gene>
    <name evidence="2" type="ORF">chiPu_0031901</name>
</gene>
<sequence>ESAVRMRIDAAAAGTCVQQVEVRMRGAAVSWSGGSGGPHARSGSGTGDSEQPVVSVRCWGLQQQRRQ</sequence>
<organism evidence="2 3">
    <name type="scientific">Chiloscyllium punctatum</name>
    <name type="common">Brownbanded bambooshark</name>
    <name type="synonym">Hemiscyllium punctatum</name>
    <dbReference type="NCBI Taxonomy" id="137246"/>
    <lineage>
        <taxon>Eukaryota</taxon>
        <taxon>Metazoa</taxon>
        <taxon>Chordata</taxon>
        <taxon>Craniata</taxon>
        <taxon>Vertebrata</taxon>
        <taxon>Chondrichthyes</taxon>
        <taxon>Elasmobranchii</taxon>
        <taxon>Galeomorphii</taxon>
        <taxon>Galeoidea</taxon>
        <taxon>Orectolobiformes</taxon>
        <taxon>Hemiscylliidae</taxon>
        <taxon>Chiloscyllium</taxon>
    </lineage>
</organism>
<dbReference type="EMBL" id="BEZZ01221842">
    <property type="protein sequence ID" value="GCC47874.1"/>
    <property type="molecule type" value="Genomic_DNA"/>
</dbReference>
<reference evidence="2 3" key="1">
    <citation type="journal article" date="2018" name="Nat. Ecol. Evol.">
        <title>Shark genomes provide insights into elasmobranch evolution and the origin of vertebrates.</title>
        <authorList>
            <person name="Hara Y"/>
            <person name="Yamaguchi K"/>
            <person name="Onimaru K"/>
            <person name="Kadota M"/>
            <person name="Koyanagi M"/>
            <person name="Keeley SD"/>
            <person name="Tatsumi K"/>
            <person name="Tanaka K"/>
            <person name="Motone F"/>
            <person name="Kageyama Y"/>
            <person name="Nozu R"/>
            <person name="Adachi N"/>
            <person name="Nishimura O"/>
            <person name="Nakagawa R"/>
            <person name="Tanegashima C"/>
            <person name="Kiyatake I"/>
            <person name="Matsumoto R"/>
            <person name="Murakumo K"/>
            <person name="Nishida K"/>
            <person name="Terakita A"/>
            <person name="Kuratani S"/>
            <person name="Sato K"/>
            <person name="Hyodo S Kuraku.S."/>
        </authorList>
    </citation>
    <scope>NUCLEOTIDE SEQUENCE [LARGE SCALE GENOMIC DNA]</scope>
</reference>
<evidence type="ECO:0000313" key="3">
    <source>
        <dbReference type="Proteomes" id="UP000287033"/>
    </source>
</evidence>
<keyword evidence="3" id="KW-1185">Reference proteome</keyword>
<dbReference type="AlphaFoldDB" id="A0A401TYZ9"/>
<accession>A0A401TYZ9</accession>